<organism evidence="3 4">
    <name type="scientific">Actinacidiphila reveromycinica</name>
    <dbReference type="NCBI Taxonomy" id="659352"/>
    <lineage>
        <taxon>Bacteria</taxon>
        <taxon>Bacillati</taxon>
        <taxon>Actinomycetota</taxon>
        <taxon>Actinomycetes</taxon>
        <taxon>Kitasatosporales</taxon>
        <taxon>Streptomycetaceae</taxon>
        <taxon>Actinacidiphila</taxon>
    </lineage>
</organism>
<dbReference type="KEGG" id="arev:RVR_9419"/>
<evidence type="ECO:0000313" key="3">
    <source>
        <dbReference type="EMBL" id="BBB01830.1"/>
    </source>
</evidence>
<evidence type="ECO:0000256" key="1">
    <source>
        <dbReference type="SAM" id="MobiDB-lite"/>
    </source>
</evidence>
<dbReference type="PROSITE" id="PS51257">
    <property type="entry name" value="PROKAR_LIPOPROTEIN"/>
    <property type="match status" value="1"/>
</dbReference>
<keyword evidence="4" id="KW-1185">Reference proteome</keyword>
<reference evidence="3 4" key="4">
    <citation type="journal article" date="2020" name="Sci. Rep.">
        <title>beta-carboline chemical signals induce reveromycin production through a LuxR family regulator in Streptomyces sp. SN-593.</title>
        <authorList>
            <person name="Panthee S."/>
            <person name="Kito N."/>
            <person name="Hayashi T."/>
            <person name="Shimizu T."/>
            <person name="Ishikawa J."/>
            <person name="Hamamoto H."/>
            <person name="Osada H."/>
            <person name="Takahashi S."/>
        </authorList>
    </citation>
    <scope>NUCLEOTIDE SEQUENCE [LARGE SCALE GENOMIC DNA]</scope>
    <source>
        <strain evidence="3 4">SN-593</strain>
    </source>
</reference>
<reference evidence="3 4" key="3">
    <citation type="journal article" date="2011" name="Nat. Chem. Biol.">
        <title>Reveromycin A biosynthesis uses RevG and RevJ for stereospecific spiroacetal formation.</title>
        <authorList>
            <person name="Takahashi S."/>
            <person name="Toyoda A."/>
            <person name="Sekiyama Y."/>
            <person name="Takagi H."/>
            <person name="Nogawa T."/>
            <person name="Uramoto M."/>
            <person name="Suzuki R."/>
            <person name="Koshino H."/>
            <person name="Kumano T."/>
            <person name="Panthee S."/>
            <person name="Dairi T."/>
            <person name="Ishikawa J."/>
            <person name="Ikeda H."/>
            <person name="Sakaki Y."/>
            <person name="Osada H."/>
        </authorList>
    </citation>
    <scope>NUCLEOTIDE SEQUENCE [LARGE SCALE GENOMIC DNA]</scope>
    <source>
        <strain evidence="3 4">SN-593</strain>
    </source>
</reference>
<proteinExistence type="predicted"/>
<dbReference type="AlphaFoldDB" id="A0A7U3VSH3"/>
<feature type="compositionally biased region" description="Pro residues" evidence="1">
    <location>
        <begin position="70"/>
        <end position="80"/>
    </location>
</feature>
<feature type="compositionally biased region" description="Pro residues" evidence="1">
    <location>
        <begin position="102"/>
        <end position="116"/>
    </location>
</feature>
<dbReference type="Proteomes" id="UP000595703">
    <property type="component" value="Chromosome"/>
</dbReference>
<feature type="region of interest" description="Disordered" evidence="1">
    <location>
        <begin position="29"/>
        <end position="120"/>
    </location>
</feature>
<name>A0A7U3VSH3_9ACTN</name>
<sequence length="145" mass="14891">MTRVRGLLPFQAPVFALCAVYALAGCTTVSPPPTGGGEAQRPVSGRPERPDDVRVVPAPSHRVLATTRPDTPPSDTPSPGAPGAAGPARAAPPPRTAARPVVPRPRGPARPAPPTAPDVCGLGEEYGGWAPDGQASSICHQVYRR</sequence>
<evidence type="ECO:0000313" key="4">
    <source>
        <dbReference type="Proteomes" id="UP000595703"/>
    </source>
</evidence>
<protein>
    <recommendedName>
        <fullName evidence="5">Lipoprotein</fullName>
    </recommendedName>
</protein>
<evidence type="ECO:0000256" key="2">
    <source>
        <dbReference type="SAM" id="SignalP"/>
    </source>
</evidence>
<reference evidence="3 4" key="2">
    <citation type="journal article" date="2011" name="J. Antibiot.">
        <title>Furaquinocins I and J: novel polyketide isoprenoid hybrid compounds from Streptomyces reveromyceticus SN-593.</title>
        <authorList>
            <person name="Panthee S."/>
            <person name="Takahashi S."/>
            <person name="Takagi H."/>
            <person name="Nogawa T."/>
            <person name="Oowada E."/>
            <person name="Uramoto M."/>
            <person name="Osada H."/>
        </authorList>
    </citation>
    <scope>NUCLEOTIDE SEQUENCE [LARGE SCALE GENOMIC DNA]</scope>
    <source>
        <strain evidence="3 4">SN-593</strain>
    </source>
</reference>
<feature type="chain" id="PRO_5032621047" description="Lipoprotein" evidence="2">
    <location>
        <begin position="25"/>
        <end position="145"/>
    </location>
</feature>
<accession>A0A7U3VSH3</accession>
<evidence type="ECO:0008006" key="5">
    <source>
        <dbReference type="Google" id="ProtNLM"/>
    </source>
</evidence>
<feature type="signal peptide" evidence="2">
    <location>
        <begin position="1"/>
        <end position="24"/>
    </location>
</feature>
<reference evidence="3 4" key="1">
    <citation type="journal article" date="2010" name="J. Bacteriol.">
        <title>Biochemical characterization of a novel indole prenyltransferase from Streptomyces sp. SN-593.</title>
        <authorList>
            <person name="Takahashi S."/>
            <person name="Takagi H."/>
            <person name="Toyoda A."/>
            <person name="Uramoto M."/>
            <person name="Nogawa T."/>
            <person name="Ueki M."/>
            <person name="Sakaki Y."/>
            <person name="Osada H."/>
        </authorList>
    </citation>
    <scope>NUCLEOTIDE SEQUENCE [LARGE SCALE GENOMIC DNA]</scope>
    <source>
        <strain evidence="3 4">SN-593</strain>
    </source>
</reference>
<keyword evidence="2" id="KW-0732">Signal</keyword>
<gene>
    <name evidence="3" type="ORF">RVR_9419</name>
</gene>
<dbReference type="EMBL" id="AP018365">
    <property type="protein sequence ID" value="BBB01830.1"/>
    <property type="molecule type" value="Genomic_DNA"/>
</dbReference>